<dbReference type="Proteomes" id="UP001189429">
    <property type="component" value="Unassembled WGS sequence"/>
</dbReference>
<protein>
    <submittedName>
        <fullName evidence="2">Uncharacterized protein</fullName>
    </submittedName>
</protein>
<evidence type="ECO:0000313" key="3">
    <source>
        <dbReference type="Proteomes" id="UP001189429"/>
    </source>
</evidence>
<feature type="region of interest" description="Disordered" evidence="1">
    <location>
        <begin position="1"/>
        <end position="46"/>
    </location>
</feature>
<dbReference type="EMBL" id="CAUYUJ010018015">
    <property type="protein sequence ID" value="CAK0879900.1"/>
    <property type="molecule type" value="Genomic_DNA"/>
</dbReference>
<proteinExistence type="predicted"/>
<gene>
    <name evidence="2" type="ORF">PCOR1329_LOCUS63204</name>
</gene>
<feature type="region of interest" description="Disordered" evidence="1">
    <location>
        <begin position="83"/>
        <end position="113"/>
    </location>
</feature>
<feature type="compositionally biased region" description="Basic and acidic residues" evidence="1">
    <location>
        <begin position="20"/>
        <end position="36"/>
    </location>
</feature>
<comment type="caution">
    <text evidence="2">The sequence shown here is derived from an EMBL/GenBank/DDBJ whole genome shotgun (WGS) entry which is preliminary data.</text>
</comment>
<name>A0ABN9W4H4_9DINO</name>
<feature type="compositionally biased region" description="Polar residues" evidence="1">
    <location>
        <begin position="1"/>
        <end position="12"/>
    </location>
</feature>
<evidence type="ECO:0000256" key="1">
    <source>
        <dbReference type="SAM" id="MobiDB-lite"/>
    </source>
</evidence>
<reference evidence="2" key="1">
    <citation type="submission" date="2023-10" db="EMBL/GenBank/DDBJ databases">
        <authorList>
            <person name="Chen Y."/>
            <person name="Shah S."/>
            <person name="Dougan E. K."/>
            <person name="Thang M."/>
            <person name="Chan C."/>
        </authorList>
    </citation>
    <scope>NUCLEOTIDE SEQUENCE [LARGE SCALE GENOMIC DNA]</scope>
</reference>
<organism evidence="2 3">
    <name type="scientific">Prorocentrum cordatum</name>
    <dbReference type="NCBI Taxonomy" id="2364126"/>
    <lineage>
        <taxon>Eukaryota</taxon>
        <taxon>Sar</taxon>
        <taxon>Alveolata</taxon>
        <taxon>Dinophyceae</taxon>
        <taxon>Prorocentrales</taxon>
        <taxon>Prorocentraceae</taxon>
        <taxon>Prorocentrum</taxon>
    </lineage>
</organism>
<evidence type="ECO:0000313" key="2">
    <source>
        <dbReference type="EMBL" id="CAK0879900.1"/>
    </source>
</evidence>
<accession>A0ABN9W4H4</accession>
<feature type="compositionally biased region" description="Acidic residues" evidence="1">
    <location>
        <begin position="37"/>
        <end position="46"/>
    </location>
</feature>
<sequence length="127" mass="13805">MAISTDLISTAVTAARQKSRREEVRDKRRKEMGEERIMEEEEEEDTAGLLAAGQAQLRSRGAVTDAERGNHVSCVGAGLGGGIRSSRSHECARQGQEQLEEEVEREEGSGAEACPAGVRVHVPRSQF</sequence>
<keyword evidence="3" id="KW-1185">Reference proteome</keyword>